<accession>A0A1H0HUE7</accession>
<organism evidence="2 3">
    <name type="scientific">Actinacidiphila guanduensis</name>
    <dbReference type="NCBI Taxonomy" id="310781"/>
    <lineage>
        <taxon>Bacteria</taxon>
        <taxon>Bacillati</taxon>
        <taxon>Actinomycetota</taxon>
        <taxon>Actinomycetes</taxon>
        <taxon>Kitasatosporales</taxon>
        <taxon>Streptomycetaceae</taxon>
        <taxon>Actinacidiphila</taxon>
    </lineage>
</organism>
<evidence type="ECO:0000256" key="1">
    <source>
        <dbReference type="SAM" id="MobiDB-lite"/>
    </source>
</evidence>
<dbReference type="AlphaFoldDB" id="A0A1H0HUE7"/>
<dbReference type="STRING" id="310781.SAMN05216259_108208"/>
<feature type="compositionally biased region" description="Low complexity" evidence="1">
    <location>
        <begin position="172"/>
        <end position="198"/>
    </location>
</feature>
<evidence type="ECO:0008006" key="4">
    <source>
        <dbReference type="Google" id="ProtNLM"/>
    </source>
</evidence>
<feature type="compositionally biased region" description="Low complexity" evidence="1">
    <location>
        <begin position="149"/>
        <end position="165"/>
    </location>
</feature>
<feature type="region of interest" description="Disordered" evidence="1">
    <location>
        <begin position="149"/>
        <end position="209"/>
    </location>
</feature>
<gene>
    <name evidence="2" type="ORF">SAMN05216259_108208</name>
</gene>
<dbReference type="InterPro" id="IPR001387">
    <property type="entry name" value="Cro/C1-type_HTH"/>
</dbReference>
<evidence type="ECO:0000313" key="2">
    <source>
        <dbReference type="EMBL" id="SDO22778.1"/>
    </source>
</evidence>
<proteinExistence type="predicted"/>
<evidence type="ECO:0000313" key="3">
    <source>
        <dbReference type="Proteomes" id="UP000199341"/>
    </source>
</evidence>
<dbReference type="CDD" id="cd00093">
    <property type="entry name" value="HTH_XRE"/>
    <property type="match status" value="1"/>
</dbReference>
<name>A0A1H0HUE7_9ACTN</name>
<dbReference type="RefSeq" id="WP_093785751.1">
    <property type="nucleotide sequence ID" value="NZ_FNIE01000008.1"/>
</dbReference>
<dbReference type="EMBL" id="FNIE01000008">
    <property type="protein sequence ID" value="SDO22778.1"/>
    <property type="molecule type" value="Genomic_DNA"/>
</dbReference>
<sequence>MDDTNVARDRPAPAATHPLAHVRRAHGWSYQDLARVIAEHARALGVPMAARREKVWRWEHWGVIPEADSQRALARALGISPREIERHPWPRWLPAHGTVPDGLPWTPEGSRTALGTLLDEAPVPGDFPAAEGSALKDIVADWDAAMAASADPAPGGHVPAGVPVPAQRPEVAPRARGPRPSSSAPAAHYAAQAPGARPLASRVPEQAGAPGAVDRPLLEWLEAGVLGLRQLDDRFGGAAVRHRVDADLRVVAAMLDRRLQPPAVERRLLRTAADLAQLAGRAAAETGCHASAQRCFLTGLRLAHACGDRALAVALWGSLSLQAVVSGRAEDGAIAAEAAVRAAGGTPARVRALAASRLARAHAALGAEGAFRRAAAEAERQLAAAGSEPGPAWLYRMDRAELTAQTGLALLDLGLPHEARTRLDTALAAIDPARVRDRALYSARTAHAHALTGDQDGARTLAREAARLSRHCSSSNLRQALAPLAPFLTSDRPVER</sequence>
<reference evidence="2 3" key="1">
    <citation type="submission" date="2016-10" db="EMBL/GenBank/DDBJ databases">
        <authorList>
            <person name="de Groot N.N."/>
        </authorList>
    </citation>
    <scope>NUCLEOTIDE SEQUENCE [LARGE SCALE GENOMIC DNA]</scope>
    <source>
        <strain evidence="2 3">CGMCC 4.2022</strain>
    </source>
</reference>
<protein>
    <recommendedName>
        <fullName evidence="4">Transcriptional regulator</fullName>
    </recommendedName>
</protein>
<dbReference type="Proteomes" id="UP000199341">
    <property type="component" value="Unassembled WGS sequence"/>
</dbReference>
<keyword evidence="3" id="KW-1185">Reference proteome</keyword>